<evidence type="ECO:0000256" key="5">
    <source>
        <dbReference type="SAM" id="Phobius"/>
    </source>
</evidence>
<dbReference type="Proteomes" id="UP001558632">
    <property type="component" value="Unassembled WGS sequence"/>
</dbReference>
<feature type="transmembrane region" description="Helical" evidence="5">
    <location>
        <begin position="95"/>
        <end position="119"/>
    </location>
</feature>
<comment type="caution">
    <text evidence="6">The sequence shown here is derived from an EMBL/GenBank/DDBJ whole genome shotgun (WGS) entry which is preliminary data.</text>
</comment>
<feature type="transmembrane region" description="Helical" evidence="5">
    <location>
        <begin position="301"/>
        <end position="321"/>
    </location>
</feature>
<reference evidence="6 7" key="1">
    <citation type="submission" date="2024-07" db="EMBL/GenBank/DDBJ databases">
        <title>Enhanced genomic and transcriptomic resources for Trichinella pseudospiralis and T. spiralis underpin the discovery of pronounced molecular differences between stages and species.</title>
        <authorList>
            <person name="Pasi K.K."/>
            <person name="La Rosa G."/>
            <person name="Gomez-Morales M.A."/>
            <person name="Tosini F."/>
            <person name="Sumanam S."/>
            <person name="Young N.D."/>
            <person name="Chang B.C."/>
            <person name="Robin G.B."/>
        </authorList>
    </citation>
    <scope>NUCLEOTIDE SEQUENCE [LARGE SCALE GENOMIC DNA]</scope>
    <source>
        <strain evidence="6">ISS534</strain>
    </source>
</reference>
<proteinExistence type="predicted"/>
<keyword evidence="3 5" id="KW-1133">Transmembrane helix</keyword>
<dbReference type="InterPro" id="IPR050382">
    <property type="entry name" value="MFS_Na/Anion_cotransporter"/>
</dbReference>
<feature type="transmembrane region" description="Helical" evidence="5">
    <location>
        <begin position="198"/>
        <end position="217"/>
    </location>
</feature>
<dbReference type="SUPFAM" id="SSF103473">
    <property type="entry name" value="MFS general substrate transporter"/>
    <property type="match status" value="1"/>
</dbReference>
<protein>
    <submittedName>
        <fullName evidence="6">Vesicular glutamate transporter eat-4</fullName>
    </submittedName>
</protein>
<organism evidence="6 7">
    <name type="scientific">Trichinella spiralis</name>
    <name type="common">Trichina worm</name>
    <dbReference type="NCBI Taxonomy" id="6334"/>
    <lineage>
        <taxon>Eukaryota</taxon>
        <taxon>Metazoa</taxon>
        <taxon>Ecdysozoa</taxon>
        <taxon>Nematoda</taxon>
        <taxon>Enoplea</taxon>
        <taxon>Dorylaimia</taxon>
        <taxon>Trichinellida</taxon>
        <taxon>Trichinellidae</taxon>
        <taxon>Trichinella</taxon>
    </lineage>
</organism>
<evidence type="ECO:0000256" key="2">
    <source>
        <dbReference type="ARBA" id="ARBA00022692"/>
    </source>
</evidence>
<evidence type="ECO:0000256" key="4">
    <source>
        <dbReference type="ARBA" id="ARBA00023136"/>
    </source>
</evidence>
<gene>
    <name evidence="6" type="ORF">TSPI_00857</name>
</gene>
<keyword evidence="2 5" id="KW-0812">Transmembrane</keyword>
<feature type="transmembrane region" description="Helical" evidence="5">
    <location>
        <begin position="257"/>
        <end position="281"/>
    </location>
</feature>
<evidence type="ECO:0000313" key="7">
    <source>
        <dbReference type="Proteomes" id="UP001558632"/>
    </source>
</evidence>
<feature type="transmembrane region" description="Helical" evidence="5">
    <location>
        <begin position="139"/>
        <end position="162"/>
    </location>
</feature>
<dbReference type="PANTHER" id="PTHR11662:SF456">
    <property type="entry name" value="VESICULAR GLUTAMATE TRANSPORTER, ISOFORM A"/>
    <property type="match status" value="1"/>
</dbReference>
<feature type="transmembrane region" description="Helical" evidence="5">
    <location>
        <begin position="426"/>
        <end position="450"/>
    </location>
</feature>
<dbReference type="EMBL" id="JBEUSY010000399">
    <property type="protein sequence ID" value="KAL1234938.1"/>
    <property type="molecule type" value="Genomic_DNA"/>
</dbReference>
<dbReference type="Gene3D" id="1.20.1250.20">
    <property type="entry name" value="MFS general substrate transporter like domains"/>
    <property type="match status" value="3"/>
</dbReference>
<feature type="transmembrane region" description="Helical" evidence="5">
    <location>
        <begin position="40"/>
        <end position="60"/>
    </location>
</feature>
<evidence type="ECO:0000256" key="1">
    <source>
        <dbReference type="ARBA" id="ARBA00004141"/>
    </source>
</evidence>
<dbReference type="InterPro" id="IPR011701">
    <property type="entry name" value="MFS"/>
</dbReference>
<name>A0ABR3KC98_TRISP</name>
<dbReference type="PANTHER" id="PTHR11662">
    <property type="entry name" value="SOLUTE CARRIER FAMILY 17"/>
    <property type="match status" value="1"/>
</dbReference>
<feature type="transmembrane region" description="Helical" evidence="5">
    <location>
        <begin position="342"/>
        <end position="372"/>
    </location>
</feature>
<feature type="transmembrane region" description="Helical" evidence="5">
    <location>
        <begin position="174"/>
        <end position="192"/>
    </location>
</feature>
<accession>A0ABR3KC98</accession>
<evidence type="ECO:0000313" key="6">
    <source>
        <dbReference type="EMBL" id="KAL1234938.1"/>
    </source>
</evidence>
<comment type="subcellular location">
    <subcellularLocation>
        <location evidence="1">Membrane</location>
        <topology evidence="1">Multi-pass membrane protein</topology>
    </subcellularLocation>
</comment>
<dbReference type="Pfam" id="PF07690">
    <property type="entry name" value="MFS_1"/>
    <property type="match status" value="1"/>
</dbReference>
<keyword evidence="4 5" id="KW-0472">Membrane</keyword>
<keyword evidence="7" id="KW-1185">Reference proteome</keyword>
<dbReference type="InterPro" id="IPR036259">
    <property type="entry name" value="MFS_trans_sf"/>
</dbReference>
<sequence length="479" mass="52242">MCNNSENKEPKAAGSTFSPHASVLKFIERKFCCGYCPKRWVLAVLCHIGFAIAFGIRCNFGAAKMRMFQHHEDVYGTKNHTNINESVESHGHGGLVALVESSFFYGASISYFPAGIIAAKFSPVRMFGFGVVTLSSLNLLLPVAFSNGFIFPIIIQFIQGLAHTKLATTSITGNYVGVFIGMPLSALLVSHVSWQSPFYTYGVAGITWFLFWMLFTVPDPADHPTLSDKEKQLILNGKNEMRTPVTLKLSEIPWKSIFTSAPVWAIIIATFTRCWMMFTLINDQLSYMTEALGLSMDTSALLASIPHGIMSVTVIFSGRLADMLRNKNIFTTTTVRKLFHCSGFAFEALFLIGCAYSTNVIAAVTLMVIARVFSGLAVSGSNVNHLDIAPCYASILTGLGQAFGQISGILTPLLTEYIVSIHEAKGWKLVLLSAAVIHLIGVFFFGIFAAGEVQPWATKTLSTAESAEDEAKQSAIETP</sequence>
<evidence type="ECO:0000256" key="3">
    <source>
        <dbReference type="ARBA" id="ARBA00022989"/>
    </source>
</evidence>